<keyword evidence="1" id="KW-0472">Membrane</keyword>
<dbReference type="InterPro" id="IPR012429">
    <property type="entry name" value="HGSNAT_cat"/>
</dbReference>
<dbReference type="PANTHER" id="PTHR40407">
    <property type="entry name" value="MEMBRANE PROTEIN-LIKE PROTEIN"/>
    <property type="match status" value="1"/>
</dbReference>
<feature type="transmembrane region" description="Helical" evidence="1">
    <location>
        <begin position="225"/>
        <end position="246"/>
    </location>
</feature>
<feature type="transmembrane region" description="Helical" evidence="1">
    <location>
        <begin position="344"/>
        <end position="363"/>
    </location>
</feature>
<feature type="transmembrane region" description="Helical" evidence="1">
    <location>
        <begin position="143"/>
        <end position="161"/>
    </location>
</feature>
<dbReference type="AlphaFoldDB" id="A0A5S3Z152"/>
<evidence type="ECO:0000313" key="4">
    <source>
        <dbReference type="Proteomes" id="UP000305874"/>
    </source>
</evidence>
<evidence type="ECO:0000256" key="1">
    <source>
        <dbReference type="SAM" id="Phobius"/>
    </source>
</evidence>
<evidence type="ECO:0000313" key="3">
    <source>
        <dbReference type="EMBL" id="TMP85999.1"/>
    </source>
</evidence>
<feature type="transmembrane region" description="Helical" evidence="1">
    <location>
        <begin position="312"/>
        <end position="332"/>
    </location>
</feature>
<reference evidence="4" key="2">
    <citation type="submission" date="2019-06" db="EMBL/GenBank/DDBJ databases">
        <title>Co-occurence of chitin degradation, pigmentation and bioactivity in marine Pseudoalteromonas.</title>
        <authorList>
            <person name="Sonnenschein E.C."/>
            <person name="Bech P.K."/>
        </authorList>
    </citation>
    <scope>NUCLEOTIDE SEQUENCE [LARGE SCALE GENOMIC DNA]</scope>
    <source>
        <strain evidence="4">S2897</strain>
    </source>
</reference>
<comment type="caution">
    <text evidence="3">The sequence shown here is derived from an EMBL/GenBank/DDBJ whole genome shotgun (WGS) entry which is preliminary data.</text>
</comment>
<organism evidence="3 4">
    <name type="scientific">Pseudoalteromonas ruthenica</name>
    <dbReference type="NCBI Taxonomy" id="151081"/>
    <lineage>
        <taxon>Bacteria</taxon>
        <taxon>Pseudomonadati</taxon>
        <taxon>Pseudomonadota</taxon>
        <taxon>Gammaproteobacteria</taxon>
        <taxon>Alteromonadales</taxon>
        <taxon>Pseudoalteromonadaceae</taxon>
        <taxon>Pseudoalteromonas</taxon>
    </lineage>
</organism>
<name>A0A5S3Z152_9GAMM</name>
<keyword evidence="1" id="KW-0812">Transmembrane</keyword>
<evidence type="ECO:0000259" key="2">
    <source>
        <dbReference type="Pfam" id="PF07786"/>
    </source>
</evidence>
<feature type="transmembrane region" description="Helical" evidence="1">
    <location>
        <begin position="96"/>
        <end position="112"/>
    </location>
</feature>
<feature type="domain" description="Heparan-alpha-glucosaminide N-acetyltransferase catalytic" evidence="2">
    <location>
        <begin position="9"/>
        <end position="216"/>
    </location>
</feature>
<feature type="transmembrane region" description="Helical" evidence="1">
    <location>
        <begin position="274"/>
        <end position="292"/>
    </location>
</feature>
<feature type="transmembrane region" description="Helical" evidence="1">
    <location>
        <begin position="118"/>
        <end position="136"/>
    </location>
</feature>
<feature type="transmembrane region" description="Helical" evidence="1">
    <location>
        <begin position="57"/>
        <end position="76"/>
    </location>
</feature>
<gene>
    <name evidence="3" type="ORF">CWC05_15465</name>
</gene>
<reference evidence="3 4" key="1">
    <citation type="submission" date="2017-12" db="EMBL/GenBank/DDBJ databases">
        <authorList>
            <person name="Paulsen S."/>
            <person name="Gram L.K."/>
        </authorList>
    </citation>
    <scope>NUCLEOTIDE SEQUENCE [LARGE SCALE GENOMIC DNA]</scope>
    <source>
        <strain evidence="3 4">S2897</strain>
    </source>
</reference>
<feature type="transmembrane region" description="Helical" evidence="1">
    <location>
        <begin position="196"/>
        <end position="213"/>
    </location>
</feature>
<dbReference type="EMBL" id="PNCG01000016">
    <property type="protein sequence ID" value="TMP85999.1"/>
    <property type="molecule type" value="Genomic_DNA"/>
</dbReference>
<dbReference type="PANTHER" id="PTHR40407:SF1">
    <property type="entry name" value="HEPARAN-ALPHA-GLUCOSAMINIDE N-ACETYLTRANSFERASE CATALYTIC DOMAIN-CONTAINING PROTEIN"/>
    <property type="match status" value="1"/>
</dbReference>
<proteinExistence type="predicted"/>
<dbReference type="Pfam" id="PF07786">
    <property type="entry name" value="HGSNAT_cat"/>
    <property type="match status" value="1"/>
</dbReference>
<sequence length="381" mass="43756">MTSEQLKKRIHSIDIMRGVVILLMLVDHVRERFFLHMQVSDPMVIETTSPGLFWSRFAAHFCAPAFIFLTGMSAWLYQHARQGQPRSATGFLLKRGLFIIALEVTLISYSWMGSYHTLWLQVMWAIGLCMLVLAILHKLPMPVLLTLGLTIVFTHNMLTPIEFNKNEWGYTLWRILHDRGYILETSWLNVKVSYPVLPWIGVILLGYCAGPLYGKGIAMPRRQAWLLGLALICVLLFALLRGGNIYGETLPWHSFDAAMQTTMSIFNITKYPPSLSFLLITLAGMFVGLYVFEKPLGSATNILRTFGSVPMFFYVVHLYVLLALYQAAYWLVGNNQGEYVGVNHIAWIWLIAVVLAVALYLPVKWFSDYKRTHHQWWLKYL</sequence>
<dbReference type="Proteomes" id="UP000305874">
    <property type="component" value="Unassembled WGS sequence"/>
</dbReference>
<accession>A0A5S3Z152</accession>
<dbReference type="RefSeq" id="WP_138548757.1">
    <property type="nucleotide sequence ID" value="NZ_PNCG01000016.1"/>
</dbReference>
<keyword evidence="1" id="KW-1133">Transmembrane helix</keyword>
<protein>
    <recommendedName>
        <fullName evidence="2">Heparan-alpha-glucosaminide N-acetyltransferase catalytic domain-containing protein</fullName>
    </recommendedName>
</protein>